<evidence type="ECO:0000313" key="1">
    <source>
        <dbReference type="EMBL" id="KAL2729480.1"/>
    </source>
</evidence>
<reference evidence="1 2" key="1">
    <citation type="journal article" date="2024" name="Ann. Entomol. Soc. Am.">
        <title>Genomic analyses of the southern and eastern yellowjacket wasps (Hymenoptera: Vespidae) reveal evolutionary signatures of social life.</title>
        <authorList>
            <person name="Catto M.A."/>
            <person name="Caine P.B."/>
            <person name="Orr S.E."/>
            <person name="Hunt B.G."/>
            <person name="Goodisman M.A.D."/>
        </authorList>
    </citation>
    <scope>NUCLEOTIDE SEQUENCE [LARGE SCALE GENOMIC DNA]</scope>
    <source>
        <strain evidence="1">233</strain>
        <tissue evidence="1">Head and thorax</tissue>
    </source>
</reference>
<comment type="caution">
    <text evidence="1">The sequence shown here is derived from an EMBL/GenBank/DDBJ whole genome shotgun (WGS) entry which is preliminary data.</text>
</comment>
<sequence length="88" mass="10401">MLSMRESASFPIVIIFQTTLFSRRPSKKKNNSIELESFLILFFQTMHQHLLDNHNSELIVNQLEILPPHEKQKRQQAIIQTLYVSYNS</sequence>
<dbReference type="Proteomes" id="UP001607302">
    <property type="component" value="Unassembled WGS sequence"/>
</dbReference>
<protein>
    <submittedName>
        <fullName evidence="1">Transcription factor adf-1</fullName>
    </submittedName>
</protein>
<organism evidence="1 2">
    <name type="scientific">Vespula squamosa</name>
    <name type="common">Southern yellow jacket</name>
    <name type="synonym">Wasp</name>
    <dbReference type="NCBI Taxonomy" id="30214"/>
    <lineage>
        <taxon>Eukaryota</taxon>
        <taxon>Metazoa</taxon>
        <taxon>Ecdysozoa</taxon>
        <taxon>Arthropoda</taxon>
        <taxon>Hexapoda</taxon>
        <taxon>Insecta</taxon>
        <taxon>Pterygota</taxon>
        <taxon>Neoptera</taxon>
        <taxon>Endopterygota</taxon>
        <taxon>Hymenoptera</taxon>
        <taxon>Apocrita</taxon>
        <taxon>Aculeata</taxon>
        <taxon>Vespoidea</taxon>
        <taxon>Vespidae</taxon>
        <taxon>Vespinae</taxon>
        <taxon>Vespula</taxon>
    </lineage>
</organism>
<name>A0ABD2B9X6_VESSQ</name>
<dbReference type="EMBL" id="JAUDFV010000130">
    <property type="protein sequence ID" value="KAL2729480.1"/>
    <property type="molecule type" value="Genomic_DNA"/>
</dbReference>
<evidence type="ECO:0000313" key="2">
    <source>
        <dbReference type="Proteomes" id="UP001607302"/>
    </source>
</evidence>
<proteinExistence type="predicted"/>
<keyword evidence="2" id="KW-1185">Reference proteome</keyword>
<gene>
    <name evidence="1" type="ORF">V1478_005770</name>
</gene>
<accession>A0ABD2B9X6</accession>
<dbReference type="AlphaFoldDB" id="A0ABD2B9X6"/>